<dbReference type="EMBL" id="JH598261">
    <property type="status" value="NOT_ANNOTATED_CDS"/>
    <property type="molecule type" value="Genomic_DNA"/>
</dbReference>
<protein>
    <submittedName>
        <fullName evidence="1">Uncharacterized protein</fullName>
    </submittedName>
</protein>
<dbReference type="AlphaFoldDB" id="M4BHI9"/>
<organism evidence="1 2">
    <name type="scientific">Hyaloperonospora arabidopsidis (strain Emoy2)</name>
    <name type="common">Downy mildew agent</name>
    <name type="synonym">Peronospora arabidopsidis</name>
    <dbReference type="NCBI Taxonomy" id="559515"/>
    <lineage>
        <taxon>Eukaryota</taxon>
        <taxon>Sar</taxon>
        <taxon>Stramenopiles</taxon>
        <taxon>Oomycota</taxon>
        <taxon>Peronosporomycetes</taxon>
        <taxon>Peronosporales</taxon>
        <taxon>Peronosporaceae</taxon>
        <taxon>Hyaloperonospora</taxon>
    </lineage>
</organism>
<name>M4BHI9_HYAAE</name>
<dbReference type="VEuPathDB" id="FungiDB:HpaG805865"/>
<keyword evidence="2" id="KW-1185">Reference proteome</keyword>
<proteinExistence type="predicted"/>
<dbReference type="HOGENOM" id="CLU_2611154_0_0_1"/>
<accession>M4BHI9</accession>
<sequence>MKELVGAKQFELLPVRVLCSKETKTPRVTPLHDILLKVNIKYEYCVKTNIIFSQATVERSYTALLSQRKTYDSRSHLVL</sequence>
<evidence type="ECO:0000313" key="2">
    <source>
        <dbReference type="Proteomes" id="UP000011713"/>
    </source>
</evidence>
<reference evidence="1" key="2">
    <citation type="submission" date="2015-06" db="UniProtKB">
        <authorList>
            <consortium name="EnsemblProtists"/>
        </authorList>
    </citation>
    <scope>IDENTIFICATION</scope>
    <source>
        <strain evidence="1">Emoy2</strain>
    </source>
</reference>
<dbReference type="Proteomes" id="UP000011713">
    <property type="component" value="Unassembled WGS sequence"/>
</dbReference>
<reference evidence="2" key="1">
    <citation type="journal article" date="2010" name="Science">
        <title>Signatures of adaptation to obligate biotrophy in the Hyaloperonospora arabidopsidis genome.</title>
        <authorList>
            <person name="Baxter L."/>
            <person name="Tripathy S."/>
            <person name="Ishaque N."/>
            <person name="Boot N."/>
            <person name="Cabral A."/>
            <person name="Kemen E."/>
            <person name="Thines M."/>
            <person name="Ah-Fong A."/>
            <person name="Anderson R."/>
            <person name="Badejoko W."/>
            <person name="Bittner-Eddy P."/>
            <person name="Boore J.L."/>
            <person name="Chibucos M.C."/>
            <person name="Coates M."/>
            <person name="Dehal P."/>
            <person name="Delehaunty K."/>
            <person name="Dong S."/>
            <person name="Downton P."/>
            <person name="Dumas B."/>
            <person name="Fabro G."/>
            <person name="Fronick C."/>
            <person name="Fuerstenberg S.I."/>
            <person name="Fulton L."/>
            <person name="Gaulin E."/>
            <person name="Govers F."/>
            <person name="Hughes L."/>
            <person name="Humphray S."/>
            <person name="Jiang R.H."/>
            <person name="Judelson H."/>
            <person name="Kamoun S."/>
            <person name="Kyung K."/>
            <person name="Meijer H."/>
            <person name="Minx P."/>
            <person name="Morris P."/>
            <person name="Nelson J."/>
            <person name="Phuntumart V."/>
            <person name="Qutob D."/>
            <person name="Rehmany A."/>
            <person name="Rougon-Cardoso A."/>
            <person name="Ryden P."/>
            <person name="Torto-Alalibo T."/>
            <person name="Studholme D."/>
            <person name="Wang Y."/>
            <person name="Win J."/>
            <person name="Wood J."/>
            <person name="Clifton S.W."/>
            <person name="Rogers J."/>
            <person name="Van den Ackerveken G."/>
            <person name="Jones J.D."/>
            <person name="McDowell J.M."/>
            <person name="Beynon J."/>
            <person name="Tyler B.M."/>
        </authorList>
    </citation>
    <scope>NUCLEOTIDE SEQUENCE [LARGE SCALE GENOMIC DNA]</scope>
    <source>
        <strain evidence="2">Emoy2</strain>
    </source>
</reference>
<dbReference type="EnsemblProtists" id="HpaT805865">
    <property type="protein sequence ID" value="HpaP805865"/>
    <property type="gene ID" value="HpaG805865"/>
</dbReference>
<evidence type="ECO:0000313" key="1">
    <source>
        <dbReference type="EnsemblProtists" id="HpaP805865"/>
    </source>
</evidence>
<dbReference type="InParanoid" id="M4BHI9"/>